<evidence type="ECO:0000313" key="1">
    <source>
        <dbReference type="EMBL" id="MBD8025562.1"/>
    </source>
</evidence>
<reference evidence="1 2" key="1">
    <citation type="submission" date="2020-08" db="EMBL/GenBank/DDBJ databases">
        <title>A Genomic Blueprint of the Chicken Gut Microbiome.</title>
        <authorList>
            <person name="Gilroy R."/>
            <person name="Ravi A."/>
            <person name="Getino M."/>
            <person name="Pursley I."/>
            <person name="Horton D.L."/>
            <person name="Alikhan N.-F."/>
            <person name="Baker D."/>
            <person name="Gharbi K."/>
            <person name="Hall N."/>
            <person name="Watson M."/>
            <person name="Adriaenssens E.M."/>
            <person name="Foster-Nyarko E."/>
            <person name="Jarju S."/>
            <person name="Secka A."/>
            <person name="Antonio M."/>
            <person name="Oren A."/>
            <person name="Chaudhuri R."/>
            <person name="La Ragione R.M."/>
            <person name="Hildebrand F."/>
            <person name="Pallen M.J."/>
        </authorList>
    </citation>
    <scope>NUCLEOTIDE SEQUENCE [LARGE SCALE GENOMIC DNA]</scope>
    <source>
        <strain evidence="1 2">Re31</strain>
    </source>
</reference>
<proteinExistence type="predicted"/>
<dbReference type="Proteomes" id="UP000640930">
    <property type="component" value="Unassembled WGS sequence"/>
</dbReference>
<keyword evidence="2" id="KW-1185">Reference proteome</keyword>
<sequence length="89" mass="10809">MIPANLNIEIDEKAIKQHIEKRLDEVINETLVLVDVKGLAKRLSMSERFIEEEFLHDPRVRQFEVRKSKKRWFWYQQSIEAITEIINEW</sequence>
<comment type="caution">
    <text evidence="1">The sequence shown here is derived from an EMBL/GenBank/DDBJ whole genome shotgun (WGS) entry which is preliminary data.</text>
</comment>
<protein>
    <submittedName>
        <fullName evidence="1">Uncharacterized protein</fullName>
    </submittedName>
</protein>
<gene>
    <name evidence="1" type="ORF">H9636_02710</name>
</gene>
<organism evidence="1 2">
    <name type="scientific">Ureibacillus galli</name>
    <dbReference type="NCBI Taxonomy" id="2762222"/>
    <lineage>
        <taxon>Bacteria</taxon>
        <taxon>Bacillati</taxon>
        <taxon>Bacillota</taxon>
        <taxon>Bacilli</taxon>
        <taxon>Bacillales</taxon>
        <taxon>Caryophanaceae</taxon>
        <taxon>Ureibacillus</taxon>
    </lineage>
</organism>
<name>A0ABR8X8B5_9BACL</name>
<evidence type="ECO:0000313" key="2">
    <source>
        <dbReference type="Proteomes" id="UP000640930"/>
    </source>
</evidence>
<dbReference type="RefSeq" id="WP_191706113.1">
    <property type="nucleotide sequence ID" value="NZ_JACSQA010000002.1"/>
</dbReference>
<dbReference type="EMBL" id="JACSQA010000002">
    <property type="protein sequence ID" value="MBD8025562.1"/>
    <property type="molecule type" value="Genomic_DNA"/>
</dbReference>
<accession>A0ABR8X8B5</accession>